<protein>
    <submittedName>
        <fullName evidence="2">Uncharacterized protein</fullName>
    </submittedName>
</protein>
<feature type="region of interest" description="Disordered" evidence="1">
    <location>
        <begin position="53"/>
        <end position="107"/>
    </location>
</feature>
<reference evidence="2 3" key="1">
    <citation type="submission" date="2020-04" db="EMBL/GenBank/DDBJ databases">
        <authorList>
            <person name="Wallbank WR R."/>
            <person name="Pardo Diaz C."/>
            <person name="Kozak K."/>
            <person name="Martin S."/>
            <person name="Jiggins C."/>
            <person name="Moest M."/>
            <person name="Warren A I."/>
            <person name="Byers J.R.P. K."/>
            <person name="Montejo-Kovacevich G."/>
            <person name="Yen C E."/>
        </authorList>
    </citation>
    <scope>NUCLEOTIDE SEQUENCE [LARGE SCALE GENOMIC DNA]</scope>
</reference>
<evidence type="ECO:0000313" key="3">
    <source>
        <dbReference type="Proteomes" id="UP000494256"/>
    </source>
</evidence>
<feature type="compositionally biased region" description="Polar residues" evidence="1">
    <location>
        <begin position="53"/>
        <end position="75"/>
    </location>
</feature>
<dbReference type="Proteomes" id="UP000494256">
    <property type="component" value="Unassembled WGS sequence"/>
</dbReference>
<dbReference type="EMBL" id="CADEBD010000289">
    <property type="protein sequence ID" value="CAB3231836.1"/>
    <property type="molecule type" value="Genomic_DNA"/>
</dbReference>
<feature type="compositionally biased region" description="Polar residues" evidence="1">
    <location>
        <begin position="368"/>
        <end position="401"/>
    </location>
</feature>
<comment type="caution">
    <text evidence="2">The sequence shown here is derived from an EMBL/GenBank/DDBJ whole genome shotgun (WGS) entry which is preliminary data.</text>
</comment>
<name>A0A8S0ZJE0_ARCPL</name>
<proteinExistence type="predicted"/>
<evidence type="ECO:0000256" key="1">
    <source>
        <dbReference type="SAM" id="MobiDB-lite"/>
    </source>
</evidence>
<dbReference type="AlphaFoldDB" id="A0A8S0ZJE0"/>
<sequence length="513" mass="55242">MARAESQAQTGCQAQMSCQGPLCCNVQPGFQAQGGCMPQAGFRALNYFQAGSPAQENQTQSGLPPQAGFTTSSFTAPAGSVTGPQTAPPNFTTRSPEAKKVEDPSTTAVPWQSMKAVKNSLIEGYMKITNVTQMSSAGGLSSCAENAIRRMRLCMSCPNLVPGTRLPNLRIHSSLRRTRSLICEPTPIPKASMLLAQRHIQDTMAITRFPRNLCAVPSSMLNSRAFISKRDYSSKPCPCPCGCGCGCLPPPCNTPPKCIQYMTGYYYYPYGFWFCGPYHVSGTCCPCGPCSPGKGGVCCACKCCACFPGVCGVVTPQANPRSFSSNPFANPQTFPQVIDQQTLSGVSSPANRSQSPFYYPSMQFKPLSATTSQPQPAIKSATTSDIGTSAHVQTNSNSNKASPRKSVISKLFPFKSQSEPQTPKKPTCLICPYSTRSGEKIESEFSSYDTYSPPISLAKPDLRPVDPFPMYPKKHISGSYSRSFNKPPMDRSNAKQKATNKFSGEVCPPSDKP</sequence>
<evidence type="ECO:0000313" key="2">
    <source>
        <dbReference type="EMBL" id="CAB3231836.1"/>
    </source>
</evidence>
<feature type="compositionally biased region" description="Polar residues" evidence="1">
    <location>
        <begin position="82"/>
        <end position="95"/>
    </location>
</feature>
<feature type="region of interest" description="Disordered" evidence="1">
    <location>
        <begin position="468"/>
        <end position="513"/>
    </location>
</feature>
<accession>A0A8S0ZJE0</accession>
<dbReference type="OrthoDB" id="10667488at2759"/>
<feature type="region of interest" description="Disordered" evidence="1">
    <location>
        <begin position="368"/>
        <end position="405"/>
    </location>
</feature>
<gene>
    <name evidence="2" type="ORF">APLA_LOCUS5335</name>
</gene>
<organism evidence="2 3">
    <name type="scientific">Arctia plantaginis</name>
    <name type="common">Wood tiger moth</name>
    <name type="synonym">Phalaena plantaginis</name>
    <dbReference type="NCBI Taxonomy" id="874455"/>
    <lineage>
        <taxon>Eukaryota</taxon>
        <taxon>Metazoa</taxon>
        <taxon>Ecdysozoa</taxon>
        <taxon>Arthropoda</taxon>
        <taxon>Hexapoda</taxon>
        <taxon>Insecta</taxon>
        <taxon>Pterygota</taxon>
        <taxon>Neoptera</taxon>
        <taxon>Endopterygota</taxon>
        <taxon>Lepidoptera</taxon>
        <taxon>Glossata</taxon>
        <taxon>Ditrysia</taxon>
        <taxon>Noctuoidea</taxon>
        <taxon>Erebidae</taxon>
        <taxon>Arctiinae</taxon>
        <taxon>Arctia</taxon>
    </lineage>
</organism>